<dbReference type="RefSeq" id="WP_377092482.1">
    <property type="nucleotide sequence ID" value="NZ_JBHSJM010000001.1"/>
</dbReference>
<reference evidence="7" key="1">
    <citation type="journal article" date="2019" name="Int. J. Syst. Evol. Microbiol.">
        <title>The Global Catalogue of Microorganisms (GCM) 10K type strain sequencing project: providing services to taxonomists for standard genome sequencing and annotation.</title>
        <authorList>
            <consortium name="The Broad Institute Genomics Platform"/>
            <consortium name="The Broad Institute Genome Sequencing Center for Infectious Disease"/>
            <person name="Wu L."/>
            <person name="Ma J."/>
        </authorList>
    </citation>
    <scope>NUCLEOTIDE SEQUENCE [LARGE SCALE GENOMIC DNA]</scope>
    <source>
        <strain evidence="7">JCM 16545</strain>
    </source>
</reference>
<organism evidence="6 7">
    <name type="scientific">Rubritalea spongiae</name>
    <dbReference type="NCBI Taxonomy" id="430797"/>
    <lineage>
        <taxon>Bacteria</taxon>
        <taxon>Pseudomonadati</taxon>
        <taxon>Verrucomicrobiota</taxon>
        <taxon>Verrucomicrobiia</taxon>
        <taxon>Verrucomicrobiales</taxon>
        <taxon>Rubritaleaceae</taxon>
        <taxon>Rubritalea</taxon>
    </lineage>
</organism>
<gene>
    <name evidence="6" type="ORF">ACFSQZ_00115</name>
</gene>
<name>A0ABW5DWZ3_9BACT</name>
<dbReference type="InterPro" id="IPR027417">
    <property type="entry name" value="P-loop_NTPase"/>
</dbReference>
<dbReference type="Pfam" id="PF00005">
    <property type="entry name" value="ABC_tran"/>
    <property type="match status" value="1"/>
</dbReference>
<keyword evidence="4 6" id="KW-0067">ATP-binding</keyword>
<comment type="caution">
    <text evidence="6">The sequence shown here is derived from an EMBL/GenBank/DDBJ whole genome shotgun (WGS) entry which is preliminary data.</text>
</comment>
<dbReference type="PANTHER" id="PTHR43335">
    <property type="entry name" value="ABC TRANSPORTER, ATP-BINDING PROTEIN"/>
    <property type="match status" value="1"/>
</dbReference>
<keyword evidence="3" id="KW-0547">Nucleotide-binding</keyword>
<dbReference type="InterPro" id="IPR003593">
    <property type="entry name" value="AAA+_ATPase"/>
</dbReference>
<accession>A0ABW5DWZ3</accession>
<evidence type="ECO:0000259" key="5">
    <source>
        <dbReference type="PROSITE" id="PS50893"/>
    </source>
</evidence>
<sequence length="328" mass="36244">MSSTLTDSVEEKSTAKSPSVEVHDLRIDYGSHLAVDGMNLEIPVGTIYGLVGPNGAGKTSTFKALASLLTPTHGHIILNGYNIATHQRLALANIGYMPDMAPVASDLKVWEFLEMFAGAHGLSGKMKTERIRECLEQVDLLSEKNAMCTALSRGMMQRLVLAKTLLHKPQLLILDEPASGMDIKSRVKLRNVLRGICRQGSTVLISSHILPELTEMCDMIGVLHKGKLLDSGNVDEVLHRMTGLLPEIRIRLAEAPSQNWIRFLDSNPKVSSVQGQDILNYSFHFDGNSCELSLFIHDMISQGYLVSRIAEQQRSLEEILLDLEYDGH</sequence>
<keyword evidence="2" id="KW-0813">Transport</keyword>
<evidence type="ECO:0000313" key="7">
    <source>
        <dbReference type="Proteomes" id="UP001597297"/>
    </source>
</evidence>
<dbReference type="PANTHER" id="PTHR43335:SF3">
    <property type="entry name" value="ABC TRANSPORTER"/>
    <property type="match status" value="1"/>
</dbReference>
<dbReference type="InterPro" id="IPR003439">
    <property type="entry name" value="ABC_transporter-like_ATP-bd"/>
</dbReference>
<feature type="domain" description="ABC transporter" evidence="5">
    <location>
        <begin position="20"/>
        <end position="250"/>
    </location>
</feature>
<evidence type="ECO:0000313" key="6">
    <source>
        <dbReference type="EMBL" id="MFD2274862.1"/>
    </source>
</evidence>
<keyword evidence="7" id="KW-1185">Reference proteome</keyword>
<evidence type="ECO:0000256" key="2">
    <source>
        <dbReference type="ARBA" id="ARBA00022448"/>
    </source>
</evidence>
<evidence type="ECO:0000256" key="4">
    <source>
        <dbReference type="ARBA" id="ARBA00022840"/>
    </source>
</evidence>
<dbReference type="Gene3D" id="3.40.50.300">
    <property type="entry name" value="P-loop containing nucleotide triphosphate hydrolases"/>
    <property type="match status" value="1"/>
</dbReference>
<dbReference type="SMART" id="SM00382">
    <property type="entry name" value="AAA"/>
    <property type="match status" value="1"/>
</dbReference>
<comment type="similarity">
    <text evidence="1">Belongs to the ABC transporter superfamily.</text>
</comment>
<evidence type="ECO:0000256" key="3">
    <source>
        <dbReference type="ARBA" id="ARBA00022741"/>
    </source>
</evidence>
<dbReference type="SUPFAM" id="SSF52540">
    <property type="entry name" value="P-loop containing nucleoside triphosphate hydrolases"/>
    <property type="match status" value="1"/>
</dbReference>
<dbReference type="PROSITE" id="PS50893">
    <property type="entry name" value="ABC_TRANSPORTER_2"/>
    <property type="match status" value="1"/>
</dbReference>
<dbReference type="EMBL" id="JBHUJC010000001">
    <property type="protein sequence ID" value="MFD2274862.1"/>
    <property type="molecule type" value="Genomic_DNA"/>
</dbReference>
<protein>
    <submittedName>
        <fullName evidence="6">ABC transporter ATP-binding protein</fullName>
    </submittedName>
</protein>
<dbReference type="GO" id="GO:0005524">
    <property type="term" value="F:ATP binding"/>
    <property type="evidence" value="ECO:0007669"/>
    <property type="project" value="UniProtKB-KW"/>
</dbReference>
<proteinExistence type="inferred from homology"/>
<evidence type="ECO:0000256" key="1">
    <source>
        <dbReference type="ARBA" id="ARBA00005417"/>
    </source>
</evidence>
<dbReference type="Proteomes" id="UP001597297">
    <property type="component" value="Unassembled WGS sequence"/>
</dbReference>
<dbReference type="CDD" id="cd03230">
    <property type="entry name" value="ABC_DR_subfamily_A"/>
    <property type="match status" value="1"/>
</dbReference>